<keyword evidence="1" id="KW-0175">Coiled coil</keyword>
<keyword evidence="4" id="KW-0328">Glycosyltransferase</keyword>
<dbReference type="EMBL" id="FQZI01000004">
    <property type="protein sequence ID" value="SHJ00055.1"/>
    <property type="molecule type" value="Genomic_DNA"/>
</dbReference>
<evidence type="ECO:0000313" key="5">
    <source>
        <dbReference type="Proteomes" id="UP000184488"/>
    </source>
</evidence>
<dbReference type="Gene3D" id="3.40.50.2000">
    <property type="entry name" value="Glycogen Phosphorylase B"/>
    <property type="match status" value="2"/>
</dbReference>
<dbReference type="PANTHER" id="PTHR45947:SF3">
    <property type="entry name" value="SULFOQUINOVOSYL TRANSFERASE SQD2"/>
    <property type="match status" value="1"/>
</dbReference>
<evidence type="ECO:0000313" key="4">
    <source>
        <dbReference type="EMBL" id="SHJ00055.1"/>
    </source>
</evidence>
<accession>A0A1M6FQX7</accession>
<evidence type="ECO:0000259" key="2">
    <source>
        <dbReference type="Pfam" id="PF00534"/>
    </source>
</evidence>
<protein>
    <submittedName>
        <fullName evidence="4">Phosphatidylinositol alpha-1,6-mannosyltransferase</fullName>
    </submittedName>
</protein>
<dbReference type="OrthoDB" id="9811239at2"/>
<dbReference type="SUPFAM" id="SSF53756">
    <property type="entry name" value="UDP-Glycosyltransferase/glycogen phosphorylase"/>
    <property type="match status" value="1"/>
</dbReference>
<dbReference type="STRING" id="415425.SAMN05444363_2295"/>
<dbReference type="Pfam" id="PF13439">
    <property type="entry name" value="Glyco_transf_4"/>
    <property type="match status" value="1"/>
</dbReference>
<sequence length="365" mass="41227">MIQKIVLITSEFPPLPGGIGNHAFNLVNQLVAKGFEVTVCTDQRSKNLQEDLQFDNELPFFVKRIKRYRIVFVTYFMRLVVFFAEVKNKETILLSGKFSLWSGAILKFFFREKRFVGILHGSELLAGNKLQQAFTKWSLKQHDDLIAVSHFTKKMALQLENSLSINVINNGFSSQFENDIIQTLNGFPKIVTVGNVTYRKGQQNIIKALPNLRKTYPDVHYHIIGLPTEKKNFIELAEQLDVLESITFHGAVSNNELKAIVSSCDLFAMLSQKLSNGDFEGFGIAILEANALGIPAIGSSDSGIADAISDKFSGRLVLPNDLESINEAVKEIMKDYEQYSANAKQWSKQFEWEVVIDKYLDLICK</sequence>
<gene>
    <name evidence="4" type="ORF">SAMN05444363_2295</name>
</gene>
<dbReference type="Pfam" id="PF00534">
    <property type="entry name" value="Glycos_transf_1"/>
    <property type="match status" value="1"/>
</dbReference>
<reference evidence="5" key="1">
    <citation type="submission" date="2016-11" db="EMBL/GenBank/DDBJ databases">
        <authorList>
            <person name="Varghese N."/>
            <person name="Submissions S."/>
        </authorList>
    </citation>
    <scope>NUCLEOTIDE SEQUENCE [LARGE SCALE GENOMIC DNA]</scope>
    <source>
        <strain evidence="5">DSM 18829</strain>
    </source>
</reference>
<keyword evidence="4" id="KW-0808">Transferase</keyword>
<feature type="domain" description="Glycosyltransferase subfamily 4-like N-terminal" evidence="3">
    <location>
        <begin position="16"/>
        <end position="172"/>
    </location>
</feature>
<dbReference type="InterPro" id="IPR050194">
    <property type="entry name" value="Glycosyltransferase_grp1"/>
</dbReference>
<name>A0A1M6FQX7_9FLAO</name>
<keyword evidence="5" id="KW-1185">Reference proteome</keyword>
<evidence type="ECO:0000256" key="1">
    <source>
        <dbReference type="SAM" id="Coils"/>
    </source>
</evidence>
<feature type="coiled-coil region" evidence="1">
    <location>
        <begin position="322"/>
        <end position="349"/>
    </location>
</feature>
<dbReference type="PANTHER" id="PTHR45947">
    <property type="entry name" value="SULFOQUINOVOSYL TRANSFERASE SQD2"/>
    <property type="match status" value="1"/>
</dbReference>
<proteinExistence type="predicted"/>
<dbReference type="InterPro" id="IPR001296">
    <property type="entry name" value="Glyco_trans_1"/>
</dbReference>
<dbReference type="Proteomes" id="UP000184488">
    <property type="component" value="Unassembled WGS sequence"/>
</dbReference>
<feature type="domain" description="Glycosyl transferase family 1" evidence="2">
    <location>
        <begin position="186"/>
        <end position="344"/>
    </location>
</feature>
<dbReference type="CDD" id="cd03801">
    <property type="entry name" value="GT4_PimA-like"/>
    <property type="match status" value="1"/>
</dbReference>
<organism evidence="4 5">
    <name type="scientific">Flavobacterium terrae</name>
    <dbReference type="NCBI Taxonomy" id="415425"/>
    <lineage>
        <taxon>Bacteria</taxon>
        <taxon>Pseudomonadati</taxon>
        <taxon>Bacteroidota</taxon>
        <taxon>Flavobacteriia</taxon>
        <taxon>Flavobacteriales</taxon>
        <taxon>Flavobacteriaceae</taxon>
        <taxon>Flavobacterium</taxon>
    </lineage>
</organism>
<dbReference type="InterPro" id="IPR028098">
    <property type="entry name" value="Glyco_trans_4-like_N"/>
</dbReference>
<dbReference type="RefSeq" id="WP_084127221.1">
    <property type="nucleotide sequence ID" value="NZ_FQZI01000004.1"/>
</dbReference>
<dbReference type="AlphaFoldDB" id="A0A1M6FQX7"/>
<evidence type="ECO:0000259" key="3">
    <source>
        <dbReference type="Pfam" id="PF13439"/>
    </source>
</evidence>
<dbReference type="GO" id="GO:0016757">
    <property type="term" value="F:glycosyltransferase activity"/>
    <property type="evidence" value="ECO:0007669"/>
    <property type="project" value="UniProtKB-KW"/>
</dbReference>